<sequence length="49" mass="5533">MVGPFVVNSSRVLSANRRKNVNCRLLDNCSDCARANVTVYWNNMEGETQ</sequence>
<name>K6YQ81_9ALTE</name>
<proteinExistence type="predicted"/>
<accession>K6YQ81</accession>
<dbReference type="AlphaFoldDB" id="K6YQ81"/>
<dbReference type="EMBL" id="BAER01000118">
    <property type="protein sequence ID" value="GAC34889.1"/>
    <property type="molecule type" value="Genomic_DNA"/>
</dbReference>
<organism evidence="1 2">
    <name type="scientific">Paraglaciecola polaris LMG 21857</name>
    <dbReference type="NCBI Taxonomy" id="1129793"/>
    <lineage>
        <taxon>Bacteria</taxon>
        <taxon>Pseudomonadati</taxon>
        <taxon>Pseudomonadota</taxon>
        <taxon>Gammaproteobacteria</taxon>
        <taxon>Alteromonadales</taxon>
        <taxon>Alteromonadaceae</taxon>
        <taxon>Paraglaciecola</taxon>
    </lineage>
</organism>
<dbReference type="STRING" id="1129793.GPLA_4010"/>
<protein>
    <submittedName>
        <fullName evidence="1">Uncharacterized protein</fullName>
    </submittedName>
</protein>
<reference evidence="2" key="1">
    <citation type="journal article" date="2014" name="Environ. Microbiol.">
        <title>Comparative genomics of the marine bacterial genus Glaciecola reveals the high degree of genomic diversity and genomic characteristic for cold adaptation.</title>
        <authorList>
            <person name="Qin Q.L."/>
            <person name="Xie B.B."/>
            <person name="Yu Y."/>
            <person name="Shu Y.L."/>
            <person name="Rong J.C."/>
            <person name="Zhang Y.J."/>
            <person name="Zhao D.L."/>
            <person name="Chen X.L."/>
            <person name="Zhang X.Y."/>
            <person name="Chen B."/>
            <person name="Zhou B.C."/>
            <person name="Zhang Y.Z."/>
        </authorList>
    </citation>
    <scope>NUCLEOTIDE SEQUENCE [LARGE SCALE GENOMIC DNA]</scope>
    <source>
        <strain evidence="2">LMG 21857</strain>
    </source>
</reference>
<comment type="caution">
    <text evidence="1">The sequence shown here is derived from an EMBL/GenBank/DDBJ whole genome shotgun (WGS) entry which is preliminary data.</text>
</comment>
<evidence type="ECO:0000313" key="2">
    <source>
        <dbReference type="Proteomes" id="UP000006322"/>
    </source>
</evidence>
<dbReference type="Proteomes" id="UP000006322">
    <property type="component" value="Unassembled WGS sequence"/>
</dbReference>
<gene>
    <name evidence="1" type="ORF">GPLA_4010</name>
</gene>
<evidence type="ECO:0000313" key="1">
    <source>
        <dbReference type="EMBL" id="GAC34889.1"/>
    </source>
</evidence>
<keyword evidence="2" id="KW-1185">Reference proteome</keyword>